<dbReference type="Pfam" id="PF02525">
    <property type="entry name" value="Flavodoxin_2"/>
    <property type="match status" value="1"/>
</dbReference>
<keyword evidence="4" id="KW-1185">Reference proteome</keyword>
<dbReference type="EMBL" id="JAHUZB010000011">
    <property type="protein sequence ID" value="MBV7392403.1"/>
    <property type="molecule type" value="Genomic_DNA"/>
</dbReference>
<dbReference type="InterPro" id="IPR003680">
    <property type="entry name" value="Flavodoxin_fold"/>
</dbReference>
<dbReference type="InterPro" id="IPR051545">
    <property type="entry name" value="NAD(P)H_dehydrogenase_qn"/>
</dbReference>
<proteinExistence type="predicted"/>
<evidence type="ECO:0000313" key="3">
    <source>
        <dbReference type="EMBL" id="MBV7392403.1"/>
    </source>
</evidence>
<dbReference type="PANTHER" id="PTHR10204">
    <property type="entry name" value="NAD P H OXIDOREDUCTASE-RELATED"/>
    <property type="match status" value="1"/>
</dbReference>
<keyword evidence="1" id="KW-0560">Oxidoreductase</keyword>
<feature type="domain" description="Flavodoxin-like fold" evidence="2">
    <location>
        <begin position="1"/>
        <end position="161"/>
    </location>
</feature>
<gene>
    <name evidence="3" type="ORF">KUA55_17225</name>
</gene>
<evidence type="ECO:0000313" key="4">
    <source>
        <dbReference type="Proteomes" id="UP000774130"/>
    </source>
</evidence>
<name>A0ABS6THI1_9ENTE</name>
<comment type="caution">
    <text evidence="3">The sequence shown here is derived from an EMBL/GenBank/DDBJ whole genome shotgun (WGS) entry which is preliminary data.</text>
</comment>
<dbReference type="Proteomes" id="UP000774130">
    <property type="component" value="Unassembled WGS sequence"/>
</dbReference>
<evidence type="ECO:0000259" key="2">
    <source>
        <dbReference type="Pfam" id="PF02525"/>
    </source>
</evidence>
<accession>A0ABS6THI1</accession>
<reference evidence="3 4" key="1">
    <citation type="submission" date="2021-06" db="EMBL/GenBank/DDBJ databases">
        <title>Enterococcus alishanensis sp. nov., a novel lactic acid bacterium isolated from fresh coffee beans.</title>
        <authorList>
            <person name="Chen Y.-S."/>
        </authorList>
    </citation>
    <scope>NUCLEOTIDE SEQUENCE [LARGE SCALE GENOMIC DNA]</scope>
    <source>
        <strain evidence="3 4">ALS3</strain>
    </source>
</reference>
<evidence type="ECO:0000256" key="1">
    <source>
        <dbReference type="ARBA" id="ARBA00023002"/>
    </source>
</evidence>
<organism evidence="3 4">
    <name type="scientific">Enterococcus alishanensis</name>
    <dbReference type="NCBI Taxonomy" id="1303817"/>
    <lineage>
        <taxon>Bacteria</taxon>
        <taxon>Bacillati</taxon>
        <taxon>Bacillota</taxon>
        <taxon>Bacilli</taxon>
        <taxon>Lactobacillales</taxon>
        <taxon>Enterococcaceae</taxon>
        <taxon>Enterococcus</taxon>
    </lineage>
</organism>
<protein>
    <submittedName>
        <fullName evidence="3">NAD(P)H-dependent oxidoreductase</fullName>
    </submittedName>
</protein>
<dbReference type="PANTHER" id="PTHR10204:SF34">
    <property type="entry name" value="NAD(P)H DEHYDROGENASE [QUINONE] 1 ISOFORM 1"/>
    <property type="match status" value="1"/>
</dbReference>
<sequence>MKTTLIIDHPWDKSFNHALKNSLVTELKDNHIDYHLVDLYKDGFNPILETKDLATYQAGLSSDPIVNKYINILRDTDKLIIIFPIWWYSCPSGFKGFMDKVFLDGVAFHDDGSGLKPLLNIKSAHIFTTSEQPTEGLRQRCGNAFEGQIITTLKDIGIENVYWDNLGTISALTDRERLNFIASANRTINACYE</sequence>